<dbReference type="EMBL" id="JANYMP010000007">
    <property type="protein sequence ID" value="MCS7478523.1"/>
    <property type="molecule type" value="Genomic_DNA"/>
</dbReference>
<evidence type="ECO:0000256" key="1">
    <source>
        <dbReference type="ARBA" id="ARBA00009013"/>
    </source>
</evidence>
<dbReference type="InterPro" id="IPR002645">
    <property type="entry name" value="STAS_dom"/>
</dbReference>
<dbReference type="Gene3D" id="3.30.750.24">
    <property type="entry name" value="STAS domain"/>
    <property type="match status" value="1"/>
</dbReference>
<comment type="caution">
    <text evidence="4">The sequence shown here is derived from an EMBL/GenBank/DDBJ whole genome shotgun (WGS) entry which is preliminary data.</text>
</comment>
<name>A0A9X2VNJ4_9PSEU</name>
<dbReference type="SUPFAM" id="SSF52091">
    <property type="entry name" value="SpoIIaa-like"/>
    <property type="match status" value="1"/>
</dbReference>
<dbReference type="GO" id="GO:0043856">
    <property type="term" value="F:anti-sigma factor antagonist activity"/>
    <property type="evidence" value="ECO:0007669"/>
    <property type="project" value="InterPro"/>
</dbReference>
<dbReference type="Proteomes" id="UP001141259">
    <property type="component" value="Unassembled WGS sequence"/>
</dbReference>
<dbReference type="AlphaFoldDB" id="A0A9X2VNJ4"/>
<evidence type="ECO:0000313" key="5">
    <source>
        <dbReference type="Proteomes" id="UP001141259"/>
    </source>
</evidence>
<dbReference type="CDD" id="cd07043">
    <property type="entry name" value="STAS_anti-anti-sigma_factors"/>
    <property type="match status" value="1"/>
</dbReference>
<evidence type="ECO:0000259" key="3">
    <source>
        <dbReference type="PROSITE" id="PS50801"/>
    </source>
</evidence>
<proteinExistence type="inferred from homology"/>
<gene>
    <name evidence="4" type="ORF">NZH93_16810</name>
</gene>
<feature type="domain" description="STAS" evidence="3">
    <location>
        <begin position="19"/>
        <end position="131"/>
    </location>
</feature>
<accession>A0A9X2VNJ4</accession>
<keyword evidence="5" id="KW-1185">Reference proteome</keyword>
<dbReference type="PROSITE" id="PS50801">
    <property type="entry name" value="STAS"/>
    <property type="match status" value="1"/>
</dbReference>
<evidence type="ECO:0000256" key="2">
    <source>
        <dbReference type="RuleBase" id="RU003749"/>
    </source>
</evidence>
<comment type="similarity">
    <text evidence="1 2">Belongs to the anti-sigma-factor antagonist family.</text>
</comment>
<reference evidence="4" key="1">
    <citation type="submission" date="2022-08" db="EMBL/GenBank/DDBJ databases">
        <authorList>
            <person name="Tistechok S."/>
            <person name="Samborskyy M."/>
            <person name="Roman I."/>
        </authorList>
    </citation>
    <scope>NUCLEOTIDE SEQUENCE</scope>
    <source>
        <strain evidence="4">DSM 103496</strain>
    </source>
</reference>
<dbReference type="InterPro" id="IPR003658">
    <property type="entry name" value="Anti-sigma_ant"/>
</dbReference>
<evidence type="ECO:0000313" key="4">
    <source>
        <dbReference type="EMBL" id="MCS7478523.1"/>
    </source>
</evidence>
<dbReference type="Pfam" id="PF01740">
    <property type="entry name" value="STAS"/>
    <property type="match status" value="1"/>
</dbReference>
<dbReference type="InterPro" id="IPR036513">
    <property type="entry name" value="STAS_dom_sf"/>
</dbReference>
<dbReference type="NCBIfam" id="TIGR00377">
    <property type="entry name" value="ant_ant_sig"/>
    <property type="match status" value="1"/>
</dbReference>
<dbReference type="PANTHER" id="PTHR33495:SF2">
    <property type="entry name" value="ANTI-SIGMA FACTOR ANTAGONIST TM_1081-RELATED"/>
    <property type="match status" value="1"/>
</dbReference>
<organism evidence="4 5">
    <name type="scientific">Umezawaea endophytica</name>
    <dbReference type="NCBI Taxonomy" id="1654476"/>
    <lineage>
        <taxon>Bacteria</taxon>
        <taxon>Bacillati</taxon>
        <taxon>Actinomycetota</taxon>
        <taxon>Actinomycetes</taxon>
        <taxon>Pseudonocardiales</taxon>
        <taxon>Pseudonocardiaceae</taxon>
        <taxon>Umezawaea</taxon>
    </lineage>
</organism>
<protein>
    <recommendedName>
        <fullName evidence="2">Anti-sigma factor antagonist</fullName>
    </recommendedName>
</protein>
<dbReference type="RefSeq" id="WP_259624031.1">
    <property type="nucleotide sequence ID" value="NZ_JANYMP010000007.1"/>
</dbReference>
<sequence>MPRNSAQDAGSDAGQGTPLRVATEQHASALVVRVIGEIDMNTAPAFGEHMAAAFAAASSARPAVVVDFSEVDFLASVGLSVLVAHHQLGLANGTPLLLVVSSRAVLRSITSAQLDQLFTLHTTVESALGAL</sequence>
<dbReference type="PANTHER" id="PTHR33495">
    <property type="entry name" value="ANTI-SIGMA FACTOR ANTAGONIST TM_1081-RELATED-RELATED"/>
    <property type="match status" value="1"/>
</dbReference>